<dbReference type="PANTHER" id="PTHR33710">
    <property type="entry name" value="BNAC02G09200D PROTEIN"/>
    <property type="match status" value="1"/>
</dbReference>
<dbReference type="EMBL" id="PKPP01004754">
    <property type="protein sequence ID" value="PWA62917.1"/>
    <property type="molecule type" value="Genomic_DNA"/>
</dbReference>
<dbReference type="Gene3D" id="3.60.10.10">
    <property type="entry name" value="Endonuclease/exonuclease/phosphatase"/>
    <property type="match status" value="1"/>
</dbReference>
<dbReference type="PANTHER" id="PTHR33710:SF71">
    <property type="entry name" value="ENDONUCLEASE_EXONUCLEASE_PHOSPHATASE DOMAIN-CONTAINING PROTEIN"/>
    <property type="match status" value="1"/>
</dbReference>
<name>A0A2U1MNU7_ARTAN</name>
<dbReference type="OrthoDB" id="1432405at2759"/>
<evidence type="ECO:0000313" key="3">
    <source>
        <dbReference type="Proteomes" id="UP000245207"/>
    </source>
</evidence>
<protein>
    <recommendedName>
        <fullName evidence="1">Endonuclease/exonuclease/phosphatase domain-containing protein</fullName>
    </recommendedName>
</protein>
<feature type="domain" description="Endonuclease/exonuclease/phosphatase" evidence="1">
    <location>
        <begin position="26"/>
        <end position="190"/>
    </location>
</feature>
<accession>A0A2U1MNU7</accession>
<dbReference type="Proteomes" id="UP000245207">
    <property type="component" value="Unassembled WGS sequence"/>
</dbReference>
<dbReference type="Pfam" id="PF03372">
    <property type="entry name" value="Exo_endo_phos"/>
    <property type="match status" value="1"/>
</dbReference>
<dbReference type="AlphaFoldDB" id="A0A2U1MNU7"/>
<keyword evidence="3" id="KW-1185">Reference proteome</keyword>
<dbReference type="GO" id="GO:0003824">
    <property type="term" value="F:catalytic activity"/>
    <property type="evidence" value="ECO:0007669"/>
    <property type="project" value="InterPro"/>
</dbReference>
<sequence>METRIHDSEAARIRFSFPEYNLLVVNPMRRAGGLMLLWKKEMDIWVSRYSKHFIDFEVKEEGVSKWRGIGIYGWPSTGDKHLTWRLLRTLKSFSSLPWLCFGDFNEILLSFEKKGWRLGNLIEMSAFQQTCEWCSLNDTGAAGVKFIWDNRRQGEANILKRLDRFLASSCWMEMFPLHSARNLARVASDHGPIFMNLNINKSLDSTAKKFKFEAMWLRDEGLINVVSQAWKEGLTKGLAGDPVALLTDCGDKLLAWNWSKFGHVQRELKQKTTRLEKLQVEQHARDTTGNWVANDEGLGILVSNYFEALFTTSQPSECDDVVRALEVQISDEEAVSLENSISSEEVYGALMQMTPLKLRDQMKFGQW</sequence>
<dbReference type="SUPFAM" id="SSF56219">
    <property type="entry name" value="DNase I-like"/>
    <property type="match status" value="1"/>
</dbReference>
<comment type="caution">
    <text evidence="2">The sequence shown here is derived from an EMBL/GenBank/DDBJ whole genome shotgun (WGS) entry which is preliminary data.</text>
</comment>
<organism evidence="2 3">
    <name type="scientific">Artemisia annua</name>
    <name type="common">Sweet wormwood</name>
    <dbReference type="NCBI Taxonomy" id="35608"/>
    <lineage>
        <taxon>Eukaryota</taxon>
        <taxon>Viridiplantae</taxon>
        <taxon>Streptophyta</taxon>
        <taxon>Embryophyta</taxon>
        <taxon>Tracheophyta</taxon>
        <taxon>Spermatophyta</taxon>
        <taxon>Magnoliopsida</taxon>
        <taxon>eudicotyledons</taxon>
        <taxon>Gunneridae</taxon>
        <taxon>Pentapetalae</taxon>
        <taxon>asterids</taxon>
        <taxon>campanulids</taxon>
        <taxon>Asterales</taxon>
        <taxon>Asteraceae</taxon>
        <taxon>Asteroideae</taxon>
        <taxon>Anthemideae</taxon>
        <taxon>Artemisiinae</taxon>
        <taxon>Artemisia</taxon>
    </lineage>
</organism>
<evidence type="ECO:0000259" key="1">
    <source>
        <dbReference type="Pfam" id="PF03372"/>
    </source>
</evidence>
<reference evidence="2 3" key="1">
    <citation type="journal article" date="2018" name="Mol. Plant">
        <title>The genome of Artemisia annua provides insight into the evolution of Asteraceae family and artemisinin biosynthesis.</title>
        <authorList>
            <person name="Shen Q."/>
            <person name="Zhang L."/>
            <person name="Liao Z."/>
            <person name="Wang S."/>
            <person name="Yan T."/>
            <person name="Shi P."/>
            <person name="Liu M."/>
            <person name="Fu X."/>
            <person name="Pan Q."/>
            <person name="Wang Y."/>
            <person name="Lv Z."/>
            <person name="Lu X."/>
            <person name="Zhang F."/>
            <person name="Jiang W."/>
            <person name="Ma Y."/>
            <person name="Chen M."/>
            <person name="Hao X."/>
            <person name="Li L."/>
            <person name="Tang Y."/>
            <person name="Lv G."/>
            <person name="Zhou Y."/>
            <person name="Sun X."/>
            <person name="Brodelius P.E."/>
            <person name="Rose J.K.C."/>
            <person name="Tang K."/>
        </authorList>
    </citation>
    <scope>NUCLEOTIDE SEQUENCE [LARGE SCALE GENOMIC DNA]</scope>
    <source>
        <strain evidence="3">cv. Huhao1</strain>
        <tissue evidence="2">Leaf</tissue>
    </source>
</reference>
<evidence type="ECO:0000313" key="2">
    <source>
        <dbReference type="EMBL" id="PWA62917.1"/>
    </source>
</evidence>
<dbReference type="STRING" id="35608.A0A2U1MNU7"/>
<dbReference type="InterPro" id="IPR005135">
    <property type="entry name" value="Endo/exonuclease/phosphatase"/>
</dbReference>
<gene>
    <name evidence="2" type="ORF">CTI12_AA360000</name>
</gene>
<dbReference type="InterPro" id="IPR036691">
    <property type="entry name" value="Endo/exonu/phosph_ase_sf"/>
</dbReference>
<proteinExistence type="predicted"/>